<feature type="transmembrane region" description="Helical" evidence="1">
    <location>
        <begin position="114"/>
        <end position="132"/>
    </location>
</feature>
<evidence type="ECO:0000313" key="4">
    <source>
        <dbReference type="EMBL" id="GAA4233793.1"/>
    </source>
</evidence>
<comment type="caution">
    <text evidence="4">The sequence shown here is derived from an EMBL/GenBank/DDBJ whole genome shotgun (WGS) entry which is preliminary data.</text>
</comment>
<dbReference type="InterPro" id="IPR032508">
    <property type="entry name" value="FecR_C"/>
</dbReference>
<dbReference type="Gene3D" id="2.60.120.1440">
    <property type="match status" value="1"/>
</dbReference>
<dbReference type="EMBL" id="BAABCA010000002">
    <property type="protein sequence ID" value="GAA4233793.1"/>
    <property type="molecule type" value="Genomic_DNA"/>
</dbReference>
<dbReference type="InterPro" id="IPR012373">
    <property type="entry name" value="Ferrdict_sens_TM"/>
</dbReference>
<dbReference type="Proteomes" id="UP001501496">
    <property type="component" value="Unassembled WGS sequence"/>
</dbReference>
<keyword evidence="5" id="KW-1185">Reference proteome</keyword>
<gene>
    <name evidence="4" type="ORF">GCM10022291_11760</name>
</gene>
<evidence type="ECO:0000256" key="1">
    <source>
        <dbReference type="SAM" id="Phobius"/>
    </source>
</evidence>
<sequence length="420" mass="48277">MIIYAKYKKKYKKVRVKQNYNVIDKNKTLMINSRIENIIVKFLNNQASNVELDELETWISDSKNELLFKAYIKTNYAIDYNLKKFNADKVKQKLLALEKSEQKTITVRKIRKKINYAVAAAIVGLLITAFVFKDSLFFSPSQTPTPTLVKHNDIIPGSDKAILTLEDGSNVELKKEKTFKTKNVNSNGQQIIYNTKKHKTTEIVYNYLTIPRGGQFFIKLADGTSVWLNSESKLKYPVAFVDGDTRKVELIYGEAYFDVSPSTAHKGSKFIVKNKFQDIEVLGTEFNIQAYKNEFNVYTTLVEGKVAVNTGKYTQNLIPNEQSILNTTNNKMSISKVDVKYVVSWKNGFFSFRGKPLKDIARVLSRWYDVDIIFKNKTLETLKFKGSLDKDQSIEEILSIMKSNTINNYQIKDNKVIIIE</sequence>
<proteinExistence type="predicted"/>
<keyword evidence="1" id="KW-0472">Membrane</keyword>
<feature type="domain" description="Protein FecR C-terminal" evidence="3">
    <location>
        <begin position="350"/>
        <end position="418"/>
    </location>
</feature>
<dbReference type="PANTHER" id="PTHR30273">
    <property type="entry name" value="PERIPLASMIC SIGNAL SENSOR AND SIGMA FACTOR ACTIVATOR FECR-RELATED"/>
    <property type="match status" value="1"/>
</dbReference>
<evidence type="ECO:0000313" key="5">
    <source>
        <dbReference type="Proteomes" id="UP001501496"/>
    </source>
</evidence>
<reference evidence="5" key="1">
    <citation type="journal article" date="2019" name="Int. J. Syst. Evol. Microbiol.">
        <title>The Global Catalogue of Microorganisms (GCM) 10K type strain sequencing project: providing services to taxonomists for standard genome sequencing and annotation.</title>
        <authorList>
            <consortium name="The Broad Institute Genomics Platform"/>
            <consortium name="The Broad Institute Genome Sequencing Center for Infectious Disease"/>
            <person name="Wu L."/>
            <person name="Ma J."/>
        </authorList>
    </citation>
    <scope>NUCLEOTIDE SEQUENCE [LARGE SCALE GENOMIC DNA]</scope>
    <source>
        <strain evidence="5">JCM 17630</strain>
    </source>
</reference>
<keyword evidence="1" id="KW-0812">Transmembrane</keyword>
<keyword evidence="1" id="KW-1133">Transmembrane helix</keyword>
<accession>A0ABP8C503</accession>
<feature type="domain" description="FecR protein" evidence="2">
    <location>
        <begin position="212"/>
        <end position="306"/>
    </location>
</feature>
<organism evidence="4 5">
    <name type="scientific">Postechiella marina</name>
    <dbReference type="NCBI Taxonomy" id="943941"/>
    <lineage>
        <taxon>Bacteria</taxon>
        <taxon>Pseudomonadati</taxon>
        <taxon>Bacteroidota</taxon>
        <taxon>Flavobacteriia</taxon>
        <taxon>Flavobacteriales</taxon>
        <taxon>Flavobacteriaceae</taxon>
        <taxon>Postechiella</taxon>
    </lineage>
</organism>
<dbReference type="Gene3D" id="3.55.50.30">
    <property type="match status" value="1"/>
</dbReference>
<protein>
    <submittedName>
        <fullName evidence="4">DUF4974 domain-containing protein</fullName>
    </submittedName>
</protein>
<evidence type="ECO:0000259" key="2">
    <source>
        <dbReference type="Pfam" id="PF04773"/>
    </source>
</evidence>
<dbReference type="InterPro" id="IPR006860">
    <property type="entry name" value="FecR"/>
</dbReference>
<dbReference type="Pfam" id="PF16344">
    <property type="entry name" value="FecR_C"/>
    <property type="match status" value="1"/>
</dbReference>
<dbReference type="Pfam" id="PF04773">
    <property type="entry name" value="FecR"/>
    <property type="match status" value="1"/>
</dbReference>
<name>A0ABP8C503_9FLAO</name>
<dbReference type="PANTHER" id="PTHR30273:SF2">
    <property type="entry name" value="PROTEIN FECR"/>
    <property type="match status" value="1"/>
</dbReference>
<evidence type="ECO:0000259" key="3">
    <source>
        <dbReference type="Pfam" id="PF16344"/>
    </source>
</evidence>